<accession>A0AAE9EEN4</accession>
<name>A0AAE9EEN4_CAEBR</name>
<sequence>MVHVATILTILCFSLATFSDASIATARLRTGQSFLIREAENANALAHTVASGPQKMEFTGRNRGKRVDQNGQIVNSENFRLFQNGSVLIKHASPSDAGTYQKDPNPMIRIGDMGYAPPILIIQMHDF</sequence>
<dbReference type="PANTHER" id="PTHR35182:SF1">
    <property type="entry name" value="COLD-SHOCK PROTEIN-RELATED"/>
    <property type="match status" value="1"/>
</dbReference>
<proteinExistence type="predicted"/>
<keyword evidence="1" id="KW-0732">Signal</keyword>
<feature type="signal peptide" evidence="1">
    <location>
        <begin position="1"/>
        <end position="16"/>
    </location>
</feature>
<evidence type="ECO:0000313" key="3">
    <source>
        <dbReference type="Proteomes" id="UP000829354"/>
    </source>
</evidence>
<keyword evidence="3" id="KW-1185">Reference proteome</keyword>
<dbReference type="AlphaFoldDB" id="A0AAE9EEN4"/>
<dbReference type="Proteomes" id="UP000829354">
    <property type="component" value="Chromosome II"/>
</dbReference>
<dbReference type="PANTHER" id="PTHR35182">
    <property type="entry name" value="PROTEIN CBG13762"/>
    <property type="match status" value="1"/>
</dbReference>
<feature type="chain" id="PRO_5042246771" evidence="1">
    <location>
        <begin position="17"/>
        <end position="127"/>
    </location>
</feature>
<dbReference type="EMBL" id="CP092621">
    <property type="protein sequence ID" value="UMM19992.1"/>
    <property type="molecule type" value="Genomic_DNA"/>
</dbReference>
<protein>
    <submittedName>
        <fullName evidence="2">Uncharacterized protein</fullName>
    </submittedName>
</protein>
<evidence type="ECO:0000256" key="1">
    <source>
        <dbReference type="SAM" id="SignalP"/>
    </source>
</evidence>
<reference evidence="2 3" key="1">
    <citation type="submission" date="2022-04" db="EMBL/GenBank/DDBJ databases">
        <title>Chromosome-level reference genomes for two strains of Caenorhabditis briggsae: an improved platform for comparative genomics.</title>
        <authorList>
            <person name="Stevens L."/>
            <person name="Andersen E."/>
        </authorList>
    </citation>
    <scope>NUCLEOTIDE SEQUENCE [LARGE SCALE GENOMIC DNA]</scope>
    <source>
        <strain evidence="2">VX34</strain>
        <tissue evidence="2">Whole-organism</tissue>
    </source>
</reference>
<evidence type="ECO:0000313" key="2">
    <source>
        <dbReference type="EMBL" id="UMM19992.1"/>
    </source>
</evidence>
<gene>
    <name evidence="2" type="ORF">L5515_015384</name>
</gene>
<organism evidence="2 3">
    <name type="scientific">Caenorhabditis briggsae</name>
    <dbReference type="NCBI Taxonomy" id="6238"/>
    <lineage>
        <taxon>Eukaryota</taxon>
        <taxon>Metazoa</taxon>
        <taxon>Ecdysozoa</taxon>
        <taxon>Nematoda</taxon>
        <taxon>Chromadorea</taxon>
        <taxon>Rhabditida</taxon>
        <taxon>Rhabditina</taxon>
        <taxon>Rhabditomorpha</taxon>
        <taxon>Rhabditoidea</taxon>
        <taxon>Rhabditidae</taxon>
        <taxon>Peloderinae</taxon>
        <taxon>Caenorhabditis</taxon>
    </lineage>
</organism>